<dbReference type="EMBL" id="ML769912">
    <property type="protein sequence ID" value="KAE9386095.1"/>
    <property type="molecule type" value="Genomic_DNA"/>
</dbReference>
<accession>A0A6A4GLE6</accession>
<feature type="chain" id="PRO_5025558244" evidence="1">
    <location>
        <begin position="22"/>
        <end position="71"/>
    </location>
</feature>
<organism evidence="2 3">
    <name type="scientific">Gymnopus androsaceus JB14</name>
    <dbReference type="NCBI Taxonomy" id="1447944"/>
    <lineage>
        <taxon>Eukaryota</taxon>
        <taxon>Fungi</taxon>
        <taxon>Dikarya</taxon>
        <taxon>Basidiomycota</taxon>
        <taxon>Agaricomycotina</taxon>
        <taxon>Agaricomycetes</taxon>
        <taxon>Agaricomycetidae</taxon>
        <taxon>Agaricales</taxon>
        <taxon>Marasmiineae</taxon>
        <taxon>Omphalotaceae</taxon>
        <taxon>Gymnopus</taxon>
    </lineage>
</organism>
<gene>
    <name evidence="2" type="ORF">BT96DRAFT_554993</name>
</gene>
<evidence type="ECO:0000313" key="3">
    <source>
        <dbReference type="Proteomes" id="UP000799118"/>
    </source>
</evidence>
<reference evidence="2" key="1">
    <citation type="journal article" date="2019" name="Environ. Microbiol.">
        <title>Fungal ecological strategies reflected in gene transcription - a case study of two litter decomposers.</title>
        <authorList>
            <person name="Barbi F."/>
            <person name="Kohler A."/>
            <person name="Barry K."/>
            <person name="Baskaran P."/>
            <person name="Daum C."/>
            <person name="Fauchery L."/>
            <person name="Ihrmark K."/>
            <person name="Kuo A."/>
            <person name="LaButti K."/>
            <person name="Lipzen A."/>
            <person name="Morin E."/>
            <person name="Grigoriev I.V."/>
            <person name="Henrissat B."/>
            <person name="Lindahl B."/>
            <person name="Martin F."/>
        </authorList>
    </citation>
    <scope>NUCLEOTIDE SEQUENCE</scope>
    <source>
        <strain evidence="2">JB14</strain>
    </source>
</reference>
<keyword evidence="3" id="KW-1185">Reference proteome</keyword>
<evidence type="ECO:0000313" key="2">
    <source>
        <dbReference type="EMBL" id="KAE9386095.1"/>
    </source>
</evidence>
<keyword evidence="1" id="KW-0732">Signal</keyword>
<dbReference type="AlphaFoldDB" id="A0A6A4GLE6"/>
<evidence type="ECO:0000256" key="1">
    <source>
        <dbReference type="SAM" id="SignalP"/>
    </source>
</evidence>
<dbReference type="Proteomes" id="UP000799118">
    <property type="component" value="Unassembled WGS sequence"/>
</dbReference>
<proteinExistence type="predicted"/>
<name>A0A6A4GLE6_9AGAR</name>
<sequence length="71" mass="7862">MNSRSNIGLVLFFCFLPVSQPWDNFLSSHGGLLSILALIGWCSEMSEGYGGRGRLREWEMGKQKLGNIQAG</sequence>
<feature type="signal peptide" evidence="1">
    <location>
        <begin position="1"/>
        <end position="21"/>
    </location>
</feature>
<protein>
    <submittedName>
        <fullName evidence="2">Uncharacterized protein</fullName>
    </submittedName>
</protein>